<protein>
    <recommendedName>
        <fullName evidence="3">DUF1963 domain-containing protein</fullName>
    </recommendedName>
</protein>
<sequence>MRPHDLKTSFHRLCATHLGADTGPRVAALARTGFHLDPVGDPADATGRFRFGGRALLDPGTPWPESEGRPMPLLAVVDTDALAPWLDLELPPGSGLLNVFYIGAEDDVADDIRAGEQARFESPVDWRVVPADSATAADTAPPAGGVVLPERPVRAAPMLALPDTSRVFGPPVADGPGDAEVWDAFERVWERLPDLADGDRALPPFANLPADLDEDTDESGHRAFGWPWPMQGGPMPDTGRIHLLQLDTDPAWTWADCGMVTFDIPAPALRAGDFTQVDCYLASC</sequence>
<organism evidence="1 2">
    <name type="scientific">Streptomonospora nanhaiensis</name>
    <dbReference type="NCBI Taxonomy" id="1323731"/>
    <lineage>
        <taxon>Bacteria</taxon>
        <taxon>Bacillati</taxon>
        <taxon>Actinomycetota</taxon>
        <taxon>Actinomycetes</taxon>
        <taxon>Streptosporangiales</taxon>
        <taxon>Nocardiopsidaceae</taxon>
        <taxon>Streptomonospora</taxon>
    </lineage>
</organism>
<dbReference type="Gene3D" id="2.30.320.10">
    <property type="entry name" value="YwqG-like"/>
    <property type="match status" value="1"/>
</dbReference>
<reference evidence="1 2" key="1">
    <citation type="submission" date="2020-07" db="EMBL/GenBank/DDBJ databases">
        <title>Sequencing the genomes of 1000 actinobacteria strains.</title>
        <authorList>
            <person name="Klenk H.-P."/>
        </authorList>
    </citation>
    <scope>NUCLEOTIDE SEQUENCE [LARGE SCALE GENOMIC DNA]</scope>
    <source>
        <strain evidence="1 2">DSM 45927</strain>
    </source>
</reference>
<dbReference type="PANTHER" id="PTHR36436:SF6">
    <property type="entry name" value="SLL5081 PROTEIN"/>
    <property type="match status" value="1"/>
</dbReference>
<proteinExistence type="predicted"/>
<dbReference type="PANTHER" id="PTHR36436">
    <property type="entry name" value="SLL5081 PROTEIN"/>
    <property type="match status" value="1"/>
</dbReference>
<dbReference type="EMBL" id="JACCFO010000001">
    <property type="protein sequence ID" value="NYI99168.1"/>
    <property type="molecule type" value="Genomic_DNA"/>
</dbReference>
<accession>A0A853BV49</accession>
<name>A0A853BV49_9ACTN</name>
<comment type="caution">
    <text evidence="1">The sequence shown here is derived from an EMBL/GenBank/DDBJ whole genome shotgun (WGS) entry which is preliminary data.</text>
</comment>
<evidence type="ECO:0000313" key="2">
    <source>
        <dbReference type="Proteomes" id="UP000575985"/>
    </source>
</evidence>
<keyword evidence="2" id="KW-1185">Reference proteome</keyword>
<dbReference type="SUPFAM" id="SSF103032">
    <property type="entry name" value="Hypothetical protein YwqG"/>
    <property type="match status" value="1"/>
</dbReference>
<dbReference type="InterPro" id="IPR035948">
    <property type="entry name" value="YwqG-like_sf"/>
</dbReference>
<dbReference type="InterPro" id="IPR015315">
    <property type="entry name" value="DUF1963"/>
</dbReference>
<dbReference type="Pfam" id="PF09234">
    <property type="entry name" value="DUF1963"/>
    <property type="match status" value="1"/>
</dbReference>
<gene>
    <name evidence="1" type="ORF">HNR12_005445</name>
</gene>
<evidence type="ECO:0000313" key="1">
    <source>
        <dbReference type="EMBL" id="NYI99168.1"/>
    </source>
</evidence>
<evidence type="ECO:0008006" key="3">
    <source>
        <dbReference type="Google" id="ProtNLM"/>
    </source>
</evidence>
<dbReference type="RefSeq" id="WP_179770194.1">
    <property type="nucleotide sequence ID" value="NZ_JACCFO010000001.1"/>
</dbReference>
<dbReference type="AlphaFoldDB" id="A0A853BV49"/>
<dbReference type="Proteomes" id="UP000575985">
    <property type="component" value="Unassembled WGS sequence"/>
</dbReference>